<reference evidence="15" key="1">
    <citation type="submission" date="2021-01" db="EMBL/GenBank/DDBJ databases">
        <authorList>
            <person name="Zahm M."/>
            <person name="Roques C."/>
            <person name="Cabau C."/>
            <person name="Klopp C."/>
            <person name="Donnadieu C."/>
            <person name="Jouanno E."/>
            <person name="Lampietro C."/>
            <person name="Louis A."/>
            <person name="Herpin A."/>
            <person name="Echchiki A."/>
            <person name="Berthelot C."/>
            <person name="Parey E."/>
            <person name="Roest-Crollius H."/>
            <person name="Braasch I."/>
            <person name="Postlethwait J."/>
            <person name="Bobe J."/>
            <person name="Montfort J."/>
            <person name="Bouchez O."/>
            <person name="Begum T."/>
            <person name="Mejri S."/>
            <person name="Adams A."/>
            <person name="Chen W.-J."/>
            <person name="Guiguen Y."/>
        </authorList>
    </citation>
    <scope>NUCLEOTIDE SEQUENCE</scope>
    <source>
        <tissue evidence="15">Blood</tissue>
    </source>
</reference>
<protein>
    <recommendedName>
        <fullName evidence="17">Cytochrome P450 2M1-like</fullName>
    </recommendedName>
</protein>
<dbReference type="GO" id="GO:0006805">
    <property type="term" value="P:xenobiotic metabolic process"/>
    <property type="evidence" value="ECO:0007669"/>
    <property type="project" value="TreeGrafter"/>
</dbReference>
<comment type="cofactor">
    <cofactor evidence="1 13">
        <name>heme</name>
        <dbReference type="ChEBI" id="CHEBI:30413"/>
    </cofactor>
</comment>
<dbReference type="SUPFAM" id="SSF48264">
    <property type="entry name" value="Cytochrome P450"/>
    <property type="match status" value="1"/>
</dbReference>
<dbReference type="CDD" id="cd11026">
    <property type="entry name" value="CYP2"/>
    <property type="match status" value="1"/>
</dbReference>
<sequence length="501" mass="57212">MDILTILQDNLISFLMGVIVLLLLWKNKMKESNTTRLPPGPPPVPILGNILQVDLKQPYKSYLEFSKKYGSVFTVWLGPKPVVVLSGYQTLKESLVNQGEEFSGRAGYPILIEVTKGFGILASNGASWRALRRFSLMTLKNFGMGRRTIEERVQEEAGFLVQAFSEYEGSAFNPNLLLCNAVSNVICSVVFGKRFEYNDPKFEFLQRGIECYFSFLSSSKGMLYNMFPKLVQRMPGQHHEMFEHLNKMRDYFRAEAEEYKKTMDPNSPQNYIEAFLVRMLELEGKPGHEFHFDNLVSSIWSLFSAGTETTSSTLRHGLLLMMKYPNVQERIQREIDEVVGAMRSPSSNDRLNMPYTNAVIHEIQRSMDIAPTSVPHKVMKDTEFKNYFIPEGTMVIPLLSSALSDPELWKTPDEFDPENFLNENGSFKKNDGFLAFGLGKRVCVGEGLARVELFLFFTSLLQRFTFTATQPPEEIEISPTCCSFGRLPRVYECHMTLRQHA</sequence>
<keyword evidence="12" id="KW-0472">Membrane</keyword>
<proteinExistence type="inferred from homology"/>
<evidence type="ECO:0000256" key="11">
    <source>
        <dbReference type="ARBA" id="ARBA00023033"/>
    </source>
</evidence>
<evidence type="ECO:0000256" key="6">
    <source>
        <dbReference type="ARBA" id="ARBA00022723"/>
    </source>
</evidence>
<comment type="subcellular location">
    <subcellularLocation>
        <location evidence="3">Endoplasmic reticulum membrane</location>
    </subcellularLocation>
    <subcellularLocation>
        <location evidence="2">Microsome membrane</location>
    </subcellularLocation>
</comment>
<evidence type="ECO:0000313" key="16">
    <source>
        <dbReference type="Proteomes" id="UP000829720"/>
    </source>
</evidence>
<keyword evidence="8" id="KW-0492">Microsome</keyword>
<dbReference type="InterPro" id="IPR050182">
    <property type="entry name" value="Cytochrome_P450_fam2"/>
</dbReference>
<evidence type="ECO:0000256" key="8">
    <source>
        <dbReference type="ARBA" id="ARBA00022848"/>
    </source>
</evidence>
<keyword evidence="7" id="KW-0256">Endoplasmic reticulum</keyword>
<dbReference type="GO" id="GO:0005506">
    <property type="term" value="F:iron ion binding"/>
    <property type="evidence" value="ECO:0007669"/>
    <property type="project" value="InterPro"/>
</dbReference>
<evidence type="ECO:0000256" key="10">
    <source>
        <dbReference type="ARBA" id="ARBA00023004"/>
    </source>
</evidence>
<dbReference type="InterPro" id="IPR036396">
    <property type="entry name" value="Cyt_P450_sf"/>
</dbReference>
<keyword evidence="11 14" id="KW-0503">Monooxygenase</keyword>
<comment type="similarity">
    <text evidence="4 14">Belongs to the cytochrome P450 family.</text>
</comment>
<dbReference type="Gene3D" id="1.10.630.10">
    <property type="entry name" value="Cytochrome P450"/>
    <property type="match status" value="1"/>
</dbReference>
<accession>A0A8T3DB63</accession>
<evidence type="ECO:0000256" key="9">
    <source>
        <dbReference type="ARBA" id="ARBA00023002"/>
    </source>
</evidence>
<dbReference type="GO" id="GO:0016712">
    <property type="term" value="F:oxidoreductase activity, acting on paired donors, with incorporation or reduction of molecular oxygen, reduced flavin or flavoprotein as one donor, and incorporation of one atom of oxygen"/>
    <property type="evidence" value="ECO:0007669"/>
    <property type="project" value="TreeGrafter"/>
</dbReference>
<evidence type="ECO:0000256" key="1">
    <source>
        <dbReference type="ARBA" id="ARBA00001971"/>
    </source>
</evidence>
<dbReference type="GO" id="GO:0006082">
    <property type="term" value="P:organic acid metabolic process"/>
    <property type="evidence" value="ECO:0007669"/>
    <property type="project" value="TreeGrafter"/>
</dbReference>
<feature type="binding site" description="axial binding residue" evidence="13">
    <location>
        <position position="443"/>
    </location>
    <ligand>
        <name>heme</name>
        <dbReference type="ChEBI" id="CHEBI:30413"/>
    </ligand>
    <ligandPart>
        <name>Fe</name>
        <dbReference type="ChEBI" id="CHEBI:18248"/>
    </ligandPart>
</feature>
<evidence type="ECO:0000256" key="7">
    <source>
        <dbReference type="ARBA" id="ARBA00022824"/>
    </source>
</evidence>
<dbReference type="OrthoDB" id="1103324at2759"/>
<dbReference type="InterPro" id="IPR017972">
    <property type="entry name" value="Cyt_P450_CS"/>
</dbReference>
<keyword evidence="6 13" id="KW-0479">Metal-binding</keyword>
<evidence type="ECO:0000256" key="4">
    <source>
        <dbReference type="ARBA" id="ARBA00010617"/>
    </source>
</evidence>
<dbReference type="PANTHER" id="PTHR24300">
    <property type="entry name" value="CYTOCHROME P450 508A4-RELATED"/>
    <property type="match status" value="1"/>
</dbReference>
<dbReference type="PRINTS" id="PR00385">
    <property type="entry name" value="P450"/>
</dbReference>
<evidence type="ECO:0008006" key="17">
    <source>
        <dbReference type="Google" id="ProtNLM"/>
    </source>
</evidence>
<dbReference type="Pfam" id="PF00067">
    <property type="entry name" value="p450"/>
    <property type="match status" value="1"/>
</dbReference>
<dbReference type="InterPro" id="IPR001128">
    <property type="entry name" value="Cyt_P450"/>
</dbReference>
<dbReference type="GO" id="GO:0046222">
    <property type="term" value="P:aflatoxin metabolic process"/>
    <property type="evidence" value="ECO:0007669"/>
    <property type="project" value="UniProtKB-ARBA"/>
</dbReference>
<evidence type="ECO:0000256" key="3">
    <source>
        <dbReference type="ARBA" id="ARBA00004586"/>
    </source>
</evidence>
<dbReference type="GO" id="GO:0020037">
    <property type="term" value="F:heme binding"/>
    <property type="evidence" value="ECO:0007669"/>
    <property type="project" value="InterPro"/>
</dbReference>
<evidence type="ECO:0000256" key="13">
    <source>
        <dbReference type="PIRSR" id="PIRSR602401-1"/>
    </source>
</evidence>
<dbReference type="FunFam" id="1.10.630.10:FF:000010">
    <property type="entry name" value="cytochrome P450 2W1 isoform X2"/>
    <property type="match status" value="1"/>
</dbReference>
<evidence type="ECO:0000256" key="2">
    <source>
        <dbReference type="ARBA" id="ARBA00004524"/>
    </source>
</evidence>
<keyword evidence="5 13" id="KW-0349">Heme</keyword>
<evidence type="ECO:0000256" key="5">
    <source>
        <dbReference type="ARBA" id="ARBA00022617"/>
    </source>
</evidence>
<keyword evidence="16" id="KW-1185">Reference proteome</keyword>
<keyword evidence="9 14" id="KW-0560">Oxidoreductase</keyword>
<dbReference type="AlphaFoldDB" id="A0A8T3DB63"/>
<dbReference type="InterPro" id="IPR002401">
    <property type="entry name" value="Cyt_P450_E_grp-I"/>
</dbReference>
<dbReference type="EMBL" id="JAERUA010000011">
    <property type="protein sequence ID" value="KAI1893342.1"/>
    <property type="molecule type" value="Genomic_DNA"/>
</dbReference>
<evidence type="ECO:0000256" key="12">
    <source>
        <dbReference type="ARBA" id="ARBA00023136"/>
    </source>
</evidence>
<evidence type="ECO:0000313" key="15">
    <source>
        <dbReference type="EMBL" id="KAI1893342.1"/>
    </source>
</evidence>
<dbReference type="PRINTS" id="PR00463">
    <property type="entry name" value="EP450I"/>
</dbReference>
<name>A0A8T3DB63_9TELE</name>
<dbReference type="PANTHER" id="PTHR24300:SF346">
    <property type="entry name" value="CYTOCHROME P450 2C44"/>
    <property type="match status" value="1"/>
</dbReference>
<dbReference type="GO" id="GO:0005789">
    <property type="term" value="C:endoplasmic reticulum membrane"/>
    <property type="evidence" value="ECO:0007669"/>
    <property type="project" value="UniProtKB-SubCell"/>
</dbReference>
<dbReference type="Proteomes" id="UP000829720">
    <property type="component" value="Unassembled WGS sequence"/>
</dbReference>
<gene>
    <name evidence="15" type="ORF">AGOR_G00122730</name>
</gene>
<comment type="caution">
    <text evidence="15">The sequence shown here is derived from an EMBL/GenBank/DDBJ whole genome shotgun (WGS) entry which is preliminary data.</text>
</comment>
<dbReference type="PROSITE" id="PS00086">
    <property type="entry name" value="CYTOCHROME_P450"/>
    <property type="match status" value="1"/>
</dbReference>
<organism evidence="15 16">
    <name type="scientific">Albula goreensis</name>
    <dbReference type="NCBI Taxonomy" id="1534307"/>
    <lineage>
        <taxon>Eukaryota</taxon>
        <taxon>Metazoa</taxon>
        <taxon>Chordata</taxon>
        <taxon>Craniata</taxon>
        <taxon>Vertebrata</taxon>
        <taxon>Euteleostomi</taxon>
        <taxon>Actinopterygii</taxon>
        <taxon>Neopterygii</taxon>
        <taxon>Teleostei</taxon>
        <taxon>Albuliformes</taxon>
        <taxon>Albulidae</taxon>
        <taxon>Albula</taxon>
    </lineage>
</organism>
<evidence type="ECO:0000256" key="14">
    <source>
        <dbReference type="RuleBase" id="RU000461"/>
    </source>
</evidence>
<keyword evidence="10 13" id="KW-0408">Iron</keyword>